<dbReference type="AlphaFoldDB" id="A0A914HVH2"/>
<dbReference type="WBParaSite" id="Gr19_v10_g455.t1">
    <property type="protein sequence ID" value="Gr19_v10_g455.t1"/>
    <property type="gene ID" value="Gr19_v10_g455"/>
</dbReference>
<keyword evidence="3" id="KW-1185">Reference proteome</keyword>
<dbReference type="InterPro" id="IPR032378">
    <property type="entry name" value="ZC3H15/TMA46_C"/>
</dbReference>
<dbReference type="InterPro" id="IPR016135">
    <property type="entry name" value="UBQ-conjugating_enzyme/RWD"/>
</dbReference>
<feature type="domain" description="ZC3H15/TMA46 family C-terminal" evidence="2">
    <location>
        <begin position="136"/>
        <end position="204"/>
    </location>
</feature>
<dbReference type="Proteomes" id="UP000887572">
    <property type="component" value="Unplaced"/>
</dbReference>
<accession>A0A914HVH2</accession>
<proteinExistence type="predicted"/>
<feature type="region of interest" description="Disordered" evidence="1">
    <location>
        <begin position="215"/>
        <end position="238"/>
    </location>
</feature>
<evidence type="ECO:0000313" key="4">
    <source>
        <dbReference type="WBParaSite" id="Gr19_v10_g455.t1"/>
    </source>
</evidence>
<dbReference type="InterPro" id="IPR040213">
    <property type="entry name" value="GIR2-like"/>
</dbReference>
<dbReference type="Pfam" id="PF16543">
    <property type="entry name" value="DFRP_C"/>
    <property type="match status" value="1"/>
</dbReference>
<reference evidence="4" key="1">
    <citation type="submission" date="2022-11" db="UniProtKB">
        <authorList>
            <consortium name="WormBaseParasite"/>
        </authorList>
    </citation>
    <scope>IDENTIFICATION</scope>
</reference>
<dbReference type="SUPFAM" id="SSF54495">
    <property type="entry name" value="UBC-like"/>
    <property type="match status" value="1"/>
</dbReference>
<dbReference type="Gene3D" id="3.10.110.10">
    <property type="entry name" value="Ubiquitin Conjugating Enzyme"/>
    <property type="match status" value="1"/>
</dbReference>
<name>A0A914HVH2_GLORO</name>
<dbReference type="PANTHER" id="PTHR12292">
    <property type="entry name" value="RWD DOMAIN-CONTAINING PROTEIN"/>
    <property type="match status" value="1"/>
</dbReference>
<organism evidence="3 4">
    <name type="scientific">Globodera rostochiensis</name>
    <name type="common">Golden nematode worm</name>
    <name type="synonym">Heterodera rostochiensis</name>
    <dbReference type="NCBI Taxonomy" id="31243"/>
    <lineage>
        <taxon>Eukaryota</taxon>
        <taxon>Metazoa</taxon>
        <taxon>Ecdysozoa</taxon>
        <taxon>Nematoda</taxon>
        <taxon>Chromadorea</taxon>
        <taxon>Rhabditida</taxon>
        <taxon>Tylenchina</taxon>
        <taxon>Tylenchomorpha</taxon>
        <taxon>Tylenchoidea</taxon>
        <taxon>Heteroderidae</taxon>
        <taxon>Heteroderinae</taxon>
        <taxon>Globodera</taxon>
    </lineage>
</organism>
<sequence>MDFYKEQQLQEIEALESMYTNELRVLCRGFPGICVELDVRPDVAEFVELFGEDVVTLRATFDEGDDDSSQPRSQFWNQCAQSVRKELDKAIEESLGMPMLFTLLGTLQEFFVQMSEDYLKNRDEKERLNAEQVEREERAKFEGTRVTAESFKKWNKKFLETVRTNRTQELVKDNQTTKRMTGKQLFLSDKSLNISDLQFLEGAKDESPVEIDQSLFEDDLDFDAEDDEEYIPEAESDE</sequence>
<protein>
    <submittedName>
        <fullName evidence="4">RWD domain-containing protein</fullName>
    </submittedName>
</protein>
<evidence type="ECO:0000313" key="3">
    <source>
        <dbReference type="Proteomes" id="UP000887572"/>
    </source>
</evidence>
<evidence type="ECO:0000259" key="2">
    <source>
        <dbReference type="Pfam" id="PF16543"/>
    </source>
</evidence>
<dbReference type="Gene3D" id="6.20.400.10">
    <property type="match status" value="1"/>
</dbReference>
<evidence type="ECO:0000256" key="1">
    <source>
        <dbReference type="SAM" id="MobiDB-lite"/>
    </source>
</evidence>